<gene>
    <name evidence="4" type="ordered locus">Dvul_2700</name>
</gene>
<accession>A0A0H3ABI8</accession>
<evidence type="ECO:0000313" key="4">
    <source>
        <dbReference type="EMBL" id="ABM29711.1"/>
    </source>
</evidence>
<dbReference type="InterPro" id="IPR028098">
    <property type="entry name" value="Glyco_trans_4-like_N"/>
</dbReference>
<feature type="domain" description="Glycosyl transferase family 1" evidence="2">
    <location>
        <begin position="247"/>
        <end position="375"/>
    </location>
</feature>
<organism evidence="4 5">
    <name type="scientific">Nitratidesulfovibrio vulgaris (strain DP4)</name>
    <name type="common">Desulfovibrio vulgaris</name>
    <dbReference type="NCBI Taxonomy" id="391774"/>
    <lineage>
        <taxon>Bacteria</taxon>
        <taxon>Pseudomonadati</taxon>
        <taxon>Thermodesulfobacteriota</taxon>
        <taxon>Desulfovibrionia</taxon>
        <taxon>Desulfovibrionales</taxon>
        <taxon>Desulfovibrionaceae</taxon>
        <taxon>Nitratidesulfovibrio</taxon>
    </lineage>
</organism>
<dbReference type="HOGENOM" id="CLU_041001_0_0_7"/>
<feature type="compositionally biased region" description="Polar residues" evidence="1">
    <location>
        <begin position="1"/>
        <end position="15"/>
    </location>
</feature>
<dbReference type="EMBL" id="CP000527">
    <property type="protein sequence ID" value="ABM29711.1"/>
    <property type="molecule type" value="Genomic_DNA"/>
</dbReference>
<dbReference type="Pfam" id="PF13439">
    <property type="entry name" value="Glyco_transf_4"/>
    <property type="match status" value="1"/>
</dbReference>
<keyword evidence="4" id="KW-0808">Transferase</keyword>
<dbReference type="Proteomes" id="UP000009173">
    <property type="component" value="Chromosome"/>
</dbReference>
<feature type="region of interest" description="Disordered" evidence="1">
    <location>
        <begin position="1"/>
        <end position="32"/>
    </location>
</feature>
<dbReference type="Pfam" id="PF00534">
    <property type="entry name" value="Glycos_transf_1"/>
    <property type="match status" value="1"/>
</dbReference>
<evidence type="ECO:0000259" key="2">
    <source>
        <dbReference type="Pfam" id="PF00534"/>
    </source>
</evidence>
<dbReference type="InterPro" id="IPR001296">
    <property type="entry name" value="Glyco_trans_1"/>
</dbReference>
<evidence type="ECO:0000313" key="5">
    <source>
        <dbReference type="Proteomes" id="UP000009173"/>
    </source>
</evidence>
<dbReference type="Gene3D" id="3.40.50.2000">
    <property type="entry name" value="Glycogen Phosphorylase B"/>
    <property type="match status" value="2"/>
</dbReference>
<protein>
    <submittedName>
        <fullName evidence="4">Glycosyl transferase, group 1</fullName>
    </submittedName>
</protein>
<dbReference type="AlphaFoldDB" id="A0A0H3ABI8"/>
<dbReference type="GO" id="GO:0016757">
    <property type="term" value="F:glycosyltransferase activity"/>
    <property type="evidence" value="ECO:0007669"/>
    <property type="project" value="InterPro"/>
</dbReference>
<feature type="domain" description="Glycosyltransferase subfamily 4-like N-terminal" evidence="3">
    <location>
        <begin position="49"/>
        <end position="222"/>
    </location>
</feature>
<reference evidence="5" key="1">
    <citation type="journal article" date="2009" name="Environ. Microbiol.">
        <title>Contribution of mobile genetic elements to Desulfovibrio vulgaris genome plasticity.</title>
        <authorList>
            <person name="Walker C.B."/>
            <person name="Stolyar S."/>
            <person name="Chivian D."/>
            <person name="Pinel N."/>
            <person name="Gabster J.A."/>
            <person name="Dehal P.S."/>
            <person name="He Z."/>
            <person name="Yang Z.K."/>
            <person name="Yen H.C."/>
            <person name="Zhou J."/>
            <person name="Wall J.D."/>
            <person name="Hazen T.C."/>
            <person name="Arkin A.P."/>
            <person name="Stahl D.A."/>
        </authorList>
    </citation>
    <scope>NUCLEOTIDE SEQUENCE [LARGE SCALE GENOMIC DNA]</scope>
    <source>
        <strain evidence="5">DP4</strain>
    </source>
</reference>
<dbReference type="KEGG" id="dvl:Dvul_2700"/>
<dbReference type="SUPFAM" id="SSF53756">
    <property type="entry name" value="UDP-Glycosyltransferase/glycogen phosphorylase"/>
    <property type="match status" value="1"/>
</dbReference>
<dbReference type="PANTHER" id="PTHR45947">
    <property type="entry name" value="SULFOQUINOVOSYL TRANSFERASE SQD2"/>
    <property type="match status" value="1"/>
</dbReference>
<feature type="compositionally biased region" description="Low complexity" evidence="1">
    <location>
        <begin position="16"/>
        <end position="29"/>
    </location>
</feature>
<name>A0A0H3ABI8_NITV4</name>
<evidence type="ECO:0000259" key="3">
    <source>
        <dbReference type="Pfam" id="PF13439"/>
    </source>
</evidence>
<evidence type="ECO:0000256" key="1">
    <source>
        <dbReference type="SAM" id="MobiDB-lite"/>
    </source>
</evidence>
<dbReference type="PANTHER" id="PTHR45947:SF3">
    <property type="entry name" value="SULFOQUINOVOSYL TRANSFERASE SQD2"/>
    <property type="match status" value="1"/>
</dbReference>
<proteinExistence type="predicted"/>
<sequence length="414" mass="46893">MPTPRDSSPSCTDGNSPTPSSSPQTPAQADRPPTNMRIAIVHYWLVGMRGGEKVIEALCRMYPQADIFTHVVAPERLSSMLAARHIRTSFIQRLPGSVRHYQKYLPLMPLALEQFDLRDYDLVISSESGPAKGVLTRADTAHVCYCHSPMRYLWDFQQDYLDNASPLMRPFMRIFFHYLRQWDVASSQRVDRFVANSRNVARRITKHWRREATVVHPPVECDLFTQAPDVADLPDDEVADIVRQGGYYLCLGQLVGYKRVDIAIEACRKAGRRLVVVGDGEQRAMLERNAPEGVTFLGWRTQDEIRALYAGCRALLFPGEEDFGIVPVECMASGRPVIAYGKGGALETVLDGETGVLFHEQTATACHDAIMRHERMERDFVPDSLRRHARTFDTSVFERKFRREVEAALHAVRG</sequence>
<dbReference type="InterPro" id="IPR050194">
    <property type="entry name" value="Glycosyltransferase_grp1"/>
</dbReference>